<evidence type="ECO:0000313" key="5">
    <source>
        <dbReference type="EMBL" id="GAA0360330.1"/>
    </source>
</evidence>
<dbReference type="RefSeq" id="WP_343754633.1">
    <property type="nucleotide sequence ID" value="NZ_BAAACW010000068.1"/>
</dbReference>
<keyword evidence="3 4" id="KW-0012">Acyltransferase</keyword>
<proteinExistence type="inferred from homology"/>
<dbReference type="EC" id="2.3.1.-" evidence="4"/>
<dbReference type="EMBL" id="BAAACW010000068">
    <property type="protein sequence ID" value="GAA0360330.1"/>
    <property type="molecule type" value="Genomic_DNA"/>
</dbReference>
<dbReference type="PANTHER" id="PTHR11104:SF0">
    <property type="entry name" value="SPBETA PROPHAGE-DERIVED AMINOGLYCOSIDE N(3')-ACETYLTRANSFERASE-LIKE PROTEIN YOKD"/>
    <property type="match status" value="1"/>
</dbReference>
<dbReference type="InterPro" id="IPR028345">
    <property type="entry name" value="Antibiotic_NAT-like"/>
</dbReference>
<evidence type="ECO:0000256" key="3">
    <source>
        <dbReference type="ARBA" id="ARBA00023315"/>
    </source>
</evidence>
<dbReference type="SUPFAM" id="SSF110710">
    <property type="entry name" value="TTHA0583/YokD-like"/>
    <property type="match status" value="1"/>
</dbReference>
<comment type="caution">
    <text evidence="5">The sequence shown here is derived from an EMBL/GenBank/DDBJ whole genome shotgun (WGS) entry which is preliminary data.</text>
</comment>
<accession>A0ABN0XBV5</accession>
<comment type="similarity">
    <text evidence="1 4">Belongs to the antibiotic N-acetyltransferase family.</text>
</comment>
<keyword evidence="4" id="KW-0046">Antibiotic resistance</keyword>
<dbReference type="Proteomes" id="UP001501166">
    <property type="component" value="Unassembled WGS sequence"/>
</dbReference>
<dbReference type="PANTHER" id="PTHR11104">
    <property type="entry name" value="AMINOGLYCOSIDE N3-ACETYLTRANSFERASE"/>
    <property type="match status" value="1"/>
</dbReference>
<sequence>MVDTIIKKTSYPHTVKSIAEDLKILGVKEDSILLVHSSLSQMGWVNGGAMAVVEALMTVVDKEKGCLVMPSQTMDWSEPSKWDHPAVPQKWWEAIRETMPAFDKDKTPCLAMGVIADLFRTYPDVKRSSHPGVSFTAWGKHADYITVDHALNFGLGEESPLKKLYELDASVLAIGTDYDTSTAFHLGEYRAPNPPLQTEGTALMENGKRVWKIYTDIEMDEEQFLVIGKQMEKDRQVQIGIVGDAKSRLYSVREAVDRSEVYFTDFRRK</sequence>
<comment type="catalytic activity">
    <reaction evidence="4">
        <text>a 2-deoxystreptamine antibiotic + acetyl-CoA = an N(3)-acetyl-2-deoxystreptamine antibiotic + CoA + H(+)</text>
        <dbReference type="Rhea" id="RHEA:12665"/>
        <dbReference type="ChEBI" id="CHEBI:15378"/>
        <dbReference type="ChEBI" id="CHEBI:57287"/>
        <dbReference type="ChEBI" id="CHEBI:57288"/>
        <dbReference type="ChEBI" id="CHEBI:57921"/>
        <dbReference type="ChEBI" id="CHEBI:77452"/>
        <dbReference type="EC" id="2.3.1.81"/>
    </reaction>
</comment>
<keyword evidence="2 4" id="KW-0808">Transferase</keyword>
<gene>
    <name evidence="5" type="primary">aacD</name>
    <name evidence="5" type="ORF">GCM10008932_11140</name>
</gene>
<dbReference type="InterPro" id="IPR003679">
    <property type="entry name" value="Amioglycoside_AcTrfase"/>
</dbReference>
<dbReference type="Pfam" id="PF02522">
    <property type="entry name" value="Antibiotic_NAT"/>
    <property type="match status" value="1"/>
</dbReference>
<keyword evidence="6" id="KW-1185">Reference proteome</keyword>
<name>A0ABN0XBV5_9LACT</name>
<protein>
    <recommendedName>
        <fullName evidence="4">Aminoglycoside N(3)-acetyltransferase</fullName>
        <ecNumber evidence="4">2.3.1.-</ecNumber>
    </recommendedName>
</protein>
<evidence type="ECO:0000256" key="1">
    <source>
        <dbReference type="ARBA" id="ARBA00006383"/>
    </source>
</evidence>
<evidence type="ECO:0000313" key="6">
    <source>
        <dbReference type="Proteomes" id="UP001501166"/>
    </source>
</evidence>
<reference evidence="5 6" key="1">
    <citation type="journal article" date="2019" name="Int. J. Syst. Evol. Microbiol.">
        <title>The Global Catalogue of Microorganisms (GCM) 10K type strain sequencing project: providing services to taxonomists for standard genome sequencing and annotation.</title>
        <authorList>
            <consortium name="The Broad Institute Genomics Platform"/>
            <consortium name="The Broad Institute Genome Sequencing Center for Infectious Disease"/>
            <person name="Wu L."/>
            <person name="Ma J."/>
        </authorList>
    </citation>
    <scope>NUCLEOTIDE SEQUENCE [LARGE SCALE GENOMIC DNA]</scope>
    <source>
        <strain evidence="5 6">JCM 12662</strain>
    </source>
</reference>
<evidence type="ECO:0000256" key="2">
    <source>
        <dbReference type="ARBA" id="ARBA00022679"/>
    </source>
</evidence>
<evidence type="ECO:0000256" key="4">
    <source>
        <dbReference type="RuleBase" id="RU365031"/>
    </source>
</evidence>
<organism evidence="5 6">
    <name type="scientific">Alkalibacterium iburiense</name>
    <dbReference type="NCBI Taxonomy" id="290589"/>
    <lineage>
        <taxon>Bacteria</taxon>
        <taxon>Bacillati</taxon>
        <taxon>Bacillota</taxon>
        <taxon>Bacilli</taxon>
        <taxon>Lactobacillales</taxon>
        <taxon>Carnobacteriaceae</taxon>
        <taxon>Alkalibacterium</taxon>
    </lineage>
</organism>